<accession>A0A1G9XB76</accession>
<sequence>MDLKAKYCKSQEEERLVTFTINNERHECVNLIPAKCRLLYEGNTANYYLLVDRSLYQAENDCGVFRFEYIKEI</sequence>
<dbReference type="EMBL" id="FNHB01000009">
    <property type="protein sequence ID" value="SDM93988.1"/>
    <property type="molecule type" value="Genomic_DNA"/>
</dbReference>
<reference evidence="1 2" key="1">
    <citation type="submission" date="2016-10" db="EMBL/GenBank/DDBJ databases">
        <authorList>
            <person name="de Groot N.N."/>
        </authorList>
    </citation>
    <scope>NUCLEOTIDE SEQUENCE [LARGE SCALE GENOMIC DNA]</scope>
    <source>
        <strain evidence="1 2">DSM 1736</strain>
    </source>
</reference>
<proteinExistence type="predicted"/>
<dbReference type="Proteomes" id="UP000214880">
    <property type="component" value="Unassembled WGS sequence"/>
</dbReference>
<dbReference type="AlphaFoldDB" id="A0A1G9XB76"/>
<dbReference type="RefSeq" id="WP_139164510.1">
    <property type="nucleotide sequence ID" value="NZ_FNHB01000009.1"/>
</dbReference>
<name>A0A1G9XB76_9FIRM</name>
<gene>
    <name evidence="1" type="ORF">SAMN04488502_10943</name>
</gene>
<keyword evidence="2" id="KW-1185">Reference proteome</keyword>
<organism evidence="1 2">
    <name type="scientific">Dendrosporobacter quercicolus</name>
    <dbReference type="NCBI Taxonomy" id="146817"/>
    <lineage>
        <taxon>Bacteria</taxon>
        <taxon>Bacillati</taxon>
        <taxon>Bacillota</taxon>
        <taxon>Negativicutes</taxon>
        <taxon>Selenomonadales</taxon>
        <taxon>Sporomusaceae</taxon>
        <taxon>Dendrosporobacter</taxon>
    </lineage>
</organism>
<evidence type="ECO:0000313" key="2">
    <source>
        <dbReference type="Proteomes" id="UP000214880"/>
    </source>
</evidence>
<evidence type="ECO:0000313" key="1">
    <source>
        <dbReference type="EMBL" id="SDM93988.1"/>
    </source>
</evidence>
<protein>
    <submittedName>
        <fullName evidence="1">Uncharacterized protein</fullName>
    </submittedName>
</protein>